<dbReference type="InterPro" id="IPR021458">
    <property type="entry name" value="Rv0495c"/>
</dbReference>
<accession>A0A0F9I8V1</accession>
<dbReference type="Pfam" id="PF11307">
    <property type="entry name" value="DUF3109"/>
    <property type="match status" value="1"/>
</dbReference>
<name>A0A0F9I8V1_9ZZZZ</name>
<sequence length="101" mass="11486">MKLPIYKKGPINFFKKIDRFVDRILSNMKKDIPSMMEIGDKVITLDLVTEKFVCDLDKCKGVCCVDGESGAPLESEEVKILDKEYPDIAPYLRDEGNKAIE</sequence>
<dbReference type="AlphaFoldDB" id="A0A0F9I8V1"/>
<protein>
    <recommendedName>
        <fullName evidence="2">DUF3109 domain-containing protein</fullName>
    </recommendedName>
</protein>
<dbReference type="EMBL" id="LAZR01014754">
    <property type="protein sequence ID" value="KKM16089.1"/>
    <property type="molecule type" value="Genomic_DNA"/>
</dbReference>
<feature type="non-terminal residue" evidence="1">
    <location>
        <position position="101"/>
    </location>
</feature>
<evidence type="ECO:0000313" key="1">
    <source>
        <dbReference type="EMBL" id="KKM16089.1"/>
    </source>
</evidence>
<reference evidence="1" key="1">
    <citation type="journal article" date="2015" name="Nature">
        <title>Complex archaea that bridge the gap between prokaryotes and eukaryotes.</title>
        <authorList>
            <person name="Spang A."/>
            <person name="Saw J.H."/>
            <person name="Jorgensen S.L."/>
            <person name="Zaremba-Niedzwiedzka K."/>
            <person name="Martijn J."/>
            <person name="Lind A.E."/>
            <person name="van Eijk R."/>
            <person name="Schleper C."/>
            <person name="Guy L."/>
            <person name="Ettema T.J."/>
        </authorList>
    </citation>
    <scope>NUCLEOTIDE SEQUENCE</scope>
</reference>
<evidence type="ECO:0008006" key="2">
    <source>
        <dbReference type="Google" id="ProtNLM"/>
    </source>
</evidence>
<proteinExistence type="predicted"/>
<comment type="caution">
    <text evidence="1">The sequence shown here is derived from an EMBL/GenBank/DDBJ whole genome shotgun (WGS) entry which is preliminary data.</text>
</comment>
<organism evidence="1">
    <name type="scientific">marine sediment metagenome</name>
    <dbReference type="NCBI Taxonomy" id="412755"/>
    <lineage>
        <taxon>unclassified sequences</taxon>
        <taxon>metagenomes</taxon>
        <taxon>ecological metagenomes</taxon>
    </lineage>
</organism>
<gene>
    <name evidence="1" type="ORF">LCGC14_1689390</name>
</gene>